<name>A0ABN7ANT3_9HEMI</name>
<dbReference type="EMBL" id="AP028912">
    <property type="protein sequence ID" value="BES93883.1"/>
    <property type="molecule type" value="Genomic_DNA"/>
</dbReference>
<keyword evidence="2" id="KW-1185">Reference proteome</keyword>
<evidence type="ECO:0000313" key="2">
    <source>
        <dbReference type="Proteomes" id="UP001307889"/>
    </source>
</evidence>
<sequence>MGAAFIQNPAASKYFFYTAKSQYENPSGAEKRGYLIRDSVGFNIIQLGAAHLTLTEDVQQGYRFPQKLPSPQEIYITFKAPSSVPPREVFYTNFCTT</sequence>
<organism evidence="1 2">
    <name type="scientific">Nesidiocoris tenuis</name>
    <dbReference type="NCBI Taxonomy" id="355587"/>
    <lineage>
        <taxon>Eukaryota</taxon>
        <taxon>Metazoa</taxon>
        <taxon>Ecdysozoa</taxon>
        <taxon>Arthropoda</taxon>
        <taxon>Hexapoda</taxon>
        <taxon>Insecta</taxon>
        <taxon>Pterygota</taxon>
        <taxon>Neoptera</taxon>
        <taxon>Paraneoptera</taxon>
        <taxon>Hemiptera</taxon>
        <taxon>Heteroptera</taxon>
        <taxon>Panheteroptera</taxon>
        <taxon>Cimicomorpha</taxon>
        <taxon>Miridae</taxon>
        <taxon>Dicyphina</taxon>
        <taxon>Nesidiocoris</taxon>
    </lineage>
</organism>
<gene>
    <name evidence="1" type="ORF">NTJ_06692</name>
</gene>
<reference evidence="1 2" key="1">
    <citation type="submission" date="2023-09" db="EMBL/GenBank/DDBJ databases">
        <title>Nesidiocoris tenuis whole genome shotgun sequence.</title>
        <authorList>
            <person name="Shibata T."/>
            <person name="Shimoda M."/>
            <person name="Kobayashi T."/>
            <person name="Uehara T."/>
        </authorList>
    </citation>
    <scope>NUCLEOTIDE SEQUENCE [LARGE SCALE GENOMIC DNA]</scope>
    <source>
        <strain evidence="1 2">Japan</strain>
    </source>
</reference>
<evidence type="ECO:0000313" key="1">
    <source>
        <dbReference type="EMBL" id="BES93883.1"/>
    </source>
</evidence>
<proteinExistence type="predicted"/>
<accession>A0ABN7ANT3</accession>
<protein>
    <submittedName>
        <fullName evidence="1">Uncharacterized protein</fullName>
    </submittedName>
</protein>
<dbReference type="Proteomes" id="UP001307889">
    <property type="component" value="Chromosome 4"/>
</dbReference>